<evidence type="ECO:0000259" key="2">
    <source>
        <dbReference type="Pfam" id="PF13449"/>
    </source>
</evidence>
<reference evidence="3" key="1">
    <citation type="submission" date="2021-04" db="EMBL/GenBank/DDBJ databases">
        <title>Biosynthetic gene clusters of Dactylosporangioum roseum.</title>
        <authorList>
            <person name="Hartkoorn R.C."/>
            <person name="Beaudoing E."/>
            <person name="Hot D."/>
            <person name="Moureu S."/>
        </authorList>
    </citation>
    <scope>NUCLEOTIDE SEQUENCE</scope>
    <source>
        <strain evidence="3">NRRL B-16295</strain>
    </source>
</reference>
<accession>A0ABY5ZBQ7</accession>
<dbReference type="Proteomes" id="UP001058271">
    <property type="component" value="Chromosome"/>
</dbReference>
<dbReference type="SUPFAM" id="SSF63829">
    <property type="entry name" value="Calcium-dependent phosphotriesterase"/>
    <property type="match status" value="1"/>
</dbReference>
<dbReference type="Pfam" id="PF13449">
    <property type="entry name" value="Phytase-like"/>
    <property type="match status" value="1"/>
</dbReference>
<feature type="domain" description="Phytase-like" evidence="2">
    <location>
        <begin position="78"/>
        <end position="370"/>
    </location>
</feature>
<dbReference type="PANTHER" id="PTHR37957:SF1">
    <property type="entry name" value="PHYTASE-LIKE DOMAIN-CONTAINING PROTEIN"/>
    <property type="match status" value="1"/>
</dbReference>
<protein>
    <submittedName>
        <fullName evidence="3">Esterase-like activity of phytase family protein</fullName>
    </submittedName>
</protein>
<gene>
    <name evidence="3" type="ORF">Drose_15700</name>
</gene>
<organism evidence="3 4">
    <name type="scientific">Dactylosporangium roseum</name>
    <dbReference type="NCBI Taxonomy" id="47989"/>
    <lineage>
        <taxon>Bacteria</taxon>
        <taxon>Bacillati</taxon>
        <taxon>Actinomycetota</taxon>
        <taxon>Actinomycetes</taxon>
        <taxon>Micromonosporales</taxon>
        <taxon>Micromonosporaceae</taxon>
        <taxon>Dactylosporangium</taxon>
    </lineage>
</organism>
<dbReference type="InterPro" id="IPR027372">
    <property type="entry name" value="Phytase-like_dom"/>
</dbReference>
<proteinExistence type="predicted"/>
<dbReference type="InterPro" id="IPR018247">
    <property type="entry name" value="EF_Hand_1_Ca_BS"/>
</dbReference>
<feature type="signal peptide" evidence="1">
    <location>
        <begin position="1"/>
        <end position="30"/>
    </location>
</feature>
<keyword evidence="1" id="KW-0732">Signal</keyword>
<evidence type="ECO:0000256" key="1">
    <source>
        <dbReference type="SAM" id="SignalP"/>
    </source>
</evidence>
<sequence length="403" mass="43312">MRRSSLVKTKLSASAAAVALVIATAGPAYGGDEPAPGEAQLHQFAKLPAQTFVPGSEPSGSRLGTAPINGITPPFANQPVQGFSGVLRNADGSFEMLSDNGYGNKANSADFILRIQRVKPNFHTGAVDVVGGINLTDPNNHVPFPLTRPDRVLSGFDFDPESIVRLPDGTYWIGDEFGPFLLHFDCAGRLLSPPVSLPGVFSPENPFRGTTPANLGGSKGFESIAISPDRRTLYPLLEGVVAGDPAGSLRLNEFSVQSGAYTGRTWRYQLENPAYAVADAVMVNQRQILVIERDNNQGDAALFKKIYLADLRDRDGNGAMDKTEVADLLNLANPRGVGGFGDPFRFPFFTIESLLILDNRTLLIANDNNFPLSAGRTPGKPDDNEMIAVRLGTTLDVDHRVLH</sequence>
<feature type="chain" id="PRO_5046486781" evidence="1">
    <location>
        <begin position="31"/>
        <end position="403"/>
    </location>
</feature>
<dbReference type="EMBL" id="CP073721">
    <property type="protein sequence ID" value="UWZ39546.1"/>
    <property type="molecule type" value="Genomic_DNA"/>
</dbReference>
<evidence type="ECO:0000313" key="3">
    <source>
        <dbReference type="EMBL" id="UWZ39546.1"/>
    </source>
</evidence>
<keyword evidence="4" id="KW-1185">Reference proteome</keyword>
<dbReference type="PANTHER" id="PTHR37957">
    <property type="entry name" value="BLR7070 PROTEIN"/>
    <property type="match status" value="1"/>
</dbReference>
<name>A0ABY5ZBQ7_9ACTN</name>
<evidence type="ECO:0000313" key="4">
    <source>
        <dbReference type="Proteomes" id="UP001058271"/>
    </source>
</evidence>
<dbReference type="PROSITE" id="PS00018">
    <property type="entry name" value="EF_HAND_1"/>
    <property type="match status" value="1"/>
</dbReference>